<dbReference type="EMBL" id="BMAW01027613">
    <property type="protein sequence ID" value="GFU03018.1"/>
    <property type="molecule type" value="Genomic_DNA"/>
</dbReference>
<dbReference type="Proteomes" id="UP000887013">
    <property type="component" value="Unassembled WGS sequence"/>
</dbReference>
<dbReference type="OrthoDB" id="6434316at2759"/>
<comment type="caution">
    <text evidence="1">The sequence shown here is derived from an EMBL/GenBank/DDBJ whole genome shotgun (WGS) entry which is preliminary data.</text>
</comment>
<proteinExistence type="predicted"/>
<sequence length="154" mass="18321">MRLVESKFGFVVPGSYNDESFNEESFDEEFFSPRHCFLSKPLDKTLRSFWEAEYISEEKPIICDELKFCEDHFEITPIRKPYLKYSKHVQFFESAGMFLHKWYFSHSSNDLPDLQFDQLPEKDTGPLSLKELVKTELWLLQSVQVVELFDDIKT</sequence>
<evidence type="ECO:0000313" key="2">
    <source>
        <dbReference type="Proteomes" id="UP000887013"/>
    </source>
</evidence>
<gene>
    <name evidence="1" type="ORF">NPIL_366911</name>
</gene>
<reference evidence="1" key="1">
    <citation type="submission" date="2020-08" db="EMBL/GenBank/DDBJ databases">
        <title>Multicomponent nature underlies the extraordinary mechanical properties of spider dragline silk.</title>
        <authorList>
            <person name="Kono N."/>
            <person name="Nakamura H."/>
            <person name="Mori M."/>
            <person name="Yoshida Y."/>
            <person name="Ohtoshi R."/>
            <person name="Malay A.D."/>
            <person name="Moran D.A.P."/>
            <person name="Tomita M."/>
            <person name="Numata K."/>
            <person name="Arakawa K."/>
        </authorList>
    </citation>
    <scope>NUCLEOTIDE SEQUENCE</scope>
</reference>
<dbReference type="AlphaFoldDB" id="A0A8X6UC02"/>
<evidence type="ECO:0000313" key="1">
    <source>
        <dbReference type="EMBL" id="GFU03018.1"/>
    </source>
</evidence>
<organism evidence="1 2">
    <name type="scientific">Nephila pilipes</name>
    <name type="common">Giant wood spider</name>
    <name type="synonym">Nephila maculata</name>
    <dbReference type="NCBI Taxonomy" id="299642"/>
    <lineage>
        <taxon>Eukaryota</taxon>
        <taxon>Metazoa</taxon>
        <taxon>Ecdysozoa</taxon>
        <taxon>Arthropoda</taxon>
        <taxon>Chelicerata</taxon>
        <taxon>Arachnida</taxon>
        <taxon>Araneae</taxon>
        <taxon>Araneomorphae</taxon>
        <taxon>Entelegynae</taxon>
        <taxon>Araneoidea</taxon>
        <taxon>Nephilidae</taxon>
        <taxon>Nephila</taxon>
    </lineage>
</organism>
<accession>A0A8X6UC02</accession>
<protein>
    <submittedName>
        <fullName evidence="1">Uncharacterized protein</fullName>
    </submittedName>
</protein>
<name>A0A8X6UC02_NEPPI</name>
<keyword evidence="2" id="KW-1185">Reference proteome</keyword>